<dbReference type="InterPro" id="IPR051924">
    <property type="entry name" value="GST_Kappa/NadH"/>
</dbReference>
<dbReference type="EMBL" id="BTRK01000004">
    <property type="protein sequence ID" value="GMR49040.1"/>
    <property type="molecule type" value="Genomic_DNA"/>
</dbReference>
<dbReference type="InterPro" id="IPR014440">
    <property type="entry name" value="HCCAis_GSTk"/>
</dbReference>
<comment type="similarity">
    <text evidence="1">Belongs to the GST superfamily. Kappa family.</text>
</comment>
<reference evidence="5" key="1">
    <citation type="submission" date="2022-10" db="EMBL/GenBank/DDBJ databases">
        <title>Genome assembly of Pristionchus species.</title>
        <authorList>
            <person name="Yoshida K."/>
            <person name="Sommer R.J."/>
        </authorList>
    </citation>
    <scope>NUCLEOTIDE SEQUENCE [LARGE SCALE GENOMIC DNA]</scope>
    <source>
        <strain evidence="5">RS5460</strain>
    </source>
</reference>
<proteinExistence type="inferred from homology"/>
<name>A0AAN5CR51_9BILA</name>
<dbReference type="GO" id="GO:0005777">
    <property type="term" value="C:peroxisome"/>
    <property type="evidence" value="ECO:0007669"/>
    <property type="project" value="TreeGrafter"/>
</dbReference>
<dbReference type="EC" id="2.5.1.18" evidence="1"/>
<dbReference type="Proteomes" id="UP001328107">
    <property type="component" value="Unassembled WGS sequence"/>
</dbReference>
<evidence type="ECO:0000256" key="1">
    <source>
        <dbReference type="PIRNR" id="PIRNR006386"/>
    </source>
</evidence>
<dbReference type="SUPFAM" id="SSF52833">
    <property type="entry name" value="Thioredoxin-like"/>
    <property type="match status" value="1"/>
</dbReference>
<accession>A0AAN5CR51</accession>
<dbReference type="AlphaFoldDB" id="A0AAN5CR51"/>
<dbReference type="GO" id="GO:0004602">
    <property type="term" value="F:glutathione peroxidase activity"/>
    <property type="evidence" value="ECO:0007669"/>
    <property type="project" value="TreeGrafter"/>
</dbReference>
<dbReference type="PANTHER" id="PTHR42943:SF2">
    <property type="entry name" value="GLUTATHIONE S-TRANSFERASE KAPPA 1"/>
    <property type="match status" value="1"/>
</dbReference>
<organism evidence="4 5">
    <name type="scientific">Pristionchus mayeri</name>
    <dbReference type="NCBI Taxonomy" id="1317129"/>
    <lineage>
        <taxon>Eukaryota</taxon>
        <taxon>Metazoa</taxon>
        <taxon>Ecdysozoa</taxon>
        <taxon>Nematoda</taxon>
        <taxon>Chromadorea</taxon>
        <taxon>Rhabditida</taxon>
        <taxon>Rhabditina</taxon>
        <taxon>Diplogasteromorpha</taxon>
        <taxon>Diplogasteroidea</taxon>
        <taxon>Neodiplogasteridae</taxon>
        <taxon>Pristionchus</taxon>
    </lineage>
</organism>
<dbReference type="InterPro" id="IPR001853">
    <property type="entry name" value="DSBA-like_thioredoxin_dom"/>
</dbReference>
<dbReference type="InterPro" id="IPR036249">
    <property type="entry name" value="Thioredoxin-like_sf"/>
</dbReference>
<comment type="caution">
    <text evidence="4">The sequence shown here is derived from an EMBL/GenBank/DDBJ whole genome shotgun (WGS) entry which is preliminary data.</text>
</comment>
<dbReference type="PIRSF" id="PIRSF006386">
    <property type="entry name" value="HCCAis_GSTk"/>
    <property type="match status" value="1"/>
</dbReference>
<dbReference type="GO" id="GO:0004364">
    <property type="term" value="F:glutathione transferase activity"/>
    <property type="evidence" value="ECO:0007669"/>
    <property type="project" value="UniProtKB-UniRule"/>
</dbReference>
<evidence type="ECO:0000256" key="2">
    <source>
        <dbReference type="PIRSR" id="PIRSR006386-1"/>
    </source>
</evidence>
<keyword evidence="1" id="KW-0808">Transferase</keyword>
<keyword evidence="5" id="KW-1185">Reference proteome</keyword>
<dbReference type="Gene3D" id="3.40.30.10">
    <property type="entry name" value="Glutaredoxin"/>
    <property type="match status" value="1"/>
</dbReference>
<evidence type="ECO:0000313" key="5">
    <source>
        <dbReference type="Proteomes" id="UP001328107"/>
    </source>
</evidence>
<feature type="active site" description="Nucleophile" evidence="2">
    <location>
        <position position="16"/>
    </location>
</feature>
<protein>
    <recommendedName>
        <fullName evidence="1">Glutathione S-transferase kappa</fullName>
        <ecNumber evidence="1">2.5.1.18</ecNumber>
    </recommendedName>
</protein>
<sequence>MASSKSLIKYFFDINSPYSYIGFELLARLQSRHSSALAVQWSPVRIPAIFRNIHAKYKSPFIQIPEKTLHMERDLRHQCEYYGIEMRVPEGNTSAFLKAGNTVAAQRLIVAAGEEEVSQSPLIHAFYTRMWRDHLPMHEDAHLHEVLASLGIDQSTASSLIAKSKSPEVKQHFVDYTQEAIDDGAFGIPWMKVYRANEVNHESFFGSDRFHLIERHLGL</sequence>
<evidence type="ECO:0000259" key="3">
    <source>
        <dbReference type="Pfam" id="PF01323"/>
    </source>
</evidence>
<feature type="domain" description="DSBA-like thioredoxin" evidence="3">
    <location>
        <begin position="8"/>
        <end position="217"/>
    </location>
</feature>
<dbReference type="Pfam" id="PF01323">
    <property type="entry name" value="DSBA"/>
    <property type="match status" value="1"/>
</dbReference>
<dbReference type="GO" id="GO:0005739">
    <property type="term" value="C:mitochondrion"/>
    <property type="evidence" value="ECO:0007669"/>
    <property type="project" value="TreeGrafter"/>
</dbReference>
<evidence type="ECO:0000313" key="4">
    <source>
        <dbReference type="EMBL" id="GMR49040.1"/>
    </source>
</evidence>
<dbReference type="PANTHER" id="PTHR42943">
    <property type="entry name" value="GLUTATHIONE S-TRANSFERASE KAPPA"/>
    <property type="match status" value="1"/>
</dbReference>
<gene>
    <name evidence="4" type="ORF">PMAYCL1PPCAC_19235</name>
</gene>
<dbReference type="GO" id="GO:0006749">
    <property type="term" value="P:glutathione metabolic process"/>
    <property type="evidence" value="ECO:0007669"/>
    <property type="project" value="TreeGrafter"/>
</dbReference>
<comment type="catalytic activity">
    <reaction evidence="1">
        <text>RX + glutathione = an S-substituted glutathione + a halide anion + H(+)</text>
        <dbReference type="Rhea" id="RHEA:16437"/>
        <dbReference type="ChEBI" id="CHEBI:15378"/>
        <dbReference type="ChEBI" id="CHEBI:16042"/>
        <dbReference type="ChEBI" id="CHEBI:17792"/>
        <dbReference type="ChEBI" id="CHEBI:57925"/>
        <dbReference type="ChEBI" id="CHEBI:90779"/>
        <dbReference type="EC" id="2.5.1.18"/>
    </reaction>
</comment>